<evidence type="ECO:0000313" key="1">
    <source>
        <dbReference type="EMBL" id="KAJ7668165.1"/>
    </source>
</evidence>
<accession>A0AAD7G7U7</accession>
<name>A0AAD7G7U7_MYCRO</name>
<evidence type="ECO:0000313" key="2">
    <source>
        <dbReference type="Proteomes" id="UP001221757"/>
    </source>
</evidence>
<dbReference type="EMBL" id="JARKIE010000196">
    <property type="protein sequence ID" value="KAJ7668165.1"/>
    <property type="molecule type" value="Genomic_DNA"/>
</dbReference>
<dbReference type="AlphaFoldDB" id="A0AAD7G7U7"/>
<comment type="caution">
    <text evidence="1">The sequence shown here is derived from an EMBL/GenBank/DDBJ whole genome shotgun (WGS) entry which is preliminary data.</text>
</comment>
<gene>
    <name evidence="1" type="ORF">B0H17DRAFT_1142513</name>
</gene>
<reference evidence="1" key="1">
    <citation type="submission" date="2023-03" db="EMBL/GenBank/DDBJ databases">
        <title>Massive genome expansion in bonnet fungi (Mycena s.s.) driven by repeated elements and novel gene families across ecological guilds.</title>
        <authorList>
            <consortium name="Lawrence Berkeley National Laboratory"/>
            <person name="Harder C.B."/>
            <person name="Miyauchi S."/>
            <person name="Viragh M."/>
            <person name="Kuo A."/>
            <person name="Thoen E."/>
            <person name="Andreopoulos B."/>
            <person name="Lu D."/>
            <person name="Skrede I."/>
            <person name="Drula E."/>
            <person name="Henrissat B."/>
            <person name="Morin E."/>
            <person name="Kohler A."/>
            <person name="Barry K."/>
            <person name="LaButti K."/>
            <person name="Morin E."/>
            <person name="Salamov A."/>
            <person name="Lipzen A."/>
            <person name="Mereny Z."/>
            <person name="Hegedus B."/>
            <person name="Baldrian P."/>
            <person name="Stursova M."/>
            <person name="Weitz H."/>
            <person name="Taylor A."/>
            <person name="Grigoriev I.V."/>
            <person name="Nagy L.G."/>
            <person name="Martin F."/>
            <person name="Kauserud H."/>
        </authorList>
    </citation>
    <scope>NUCLEOTIDE SEQUENCE</scope>
    <source>
        <strain evidence="1">CBHHK067</strain>
    </source>
</reference>
<dbReference type="Proteomes" id="UP001221757">
    <property type="component" value="Unassembled WGS sequence"/>
</dbReference>
<proteinExistence type="predicted"/>
<protein>
    <submittedName>
        <fullName evidence="1">Uncharacterized protein</fullName>
    </submittedName>
</protein>
<sequence>MANLNKVSVAVSKQLLQEGWNPRDIKEIAGLPPFRGSSAFTVFLPSTKLGWRKARPYVIHEVLELQQHRLFKERDDRLRVVHAGISIPWWPGFVRLWRDLPNSLLTEEDARLVAELAQLPPIWTSGAPRNAWLLHHRFPAIRRHWADFWNWRRACSSVTPTTVPHSVCSAAQGLVRALGLNPGTTTPEEMDALDPRFCPDWPRRSDAMGWRECYVVERNAADPRATPHISSWGLLSPEAAADVRRQEGNDPAARDPVWLCNLCPAHFRSRATRADAVAHASDVHDIPRPRTGIHVLRYAGASRTLRQPVVLTGIEYRCNRCATELPGVVKLLSLARMKSHVQTKHNVVPTENEWIKVELVMPASHSPCSKSERETNVD</sequence>
<keyword evidence="2" id="KW-1185">Reference proteome</keyword>
<organism evidence="1 2">
    <name type="scientific">Mycena rosella</name>
    <name type="common">Pink bonnet</name>
    <name type="synonym">Agaricus rosellus</name>
    <dbReference type="NCBI Taxonomy" id="1033263"/>
    <lineage>
        <taxon>Eukaryota</taxon>
        <taxon>Fungi</taxon>
        <taxon>Dikarya</taxon>
        <taxon>Basidiomycota</taxon>
        <taxon>Agaricomycotina</taxon>
        <taxon>Agaricomycetes</taxon>
        <taxon>Agaricomycetidae</taxon>
        <taxon>Agaricales</taxon>
        <taxon>Marasmiineae</taxon>
        <taxon>Mycenaceae</taxon>
        <taxon>Mycena</taxon>
    </lineage>
</organism>